<dbReference type="GO" id="GO:0016787">
    <property type="term" value="F:hydrolase activity"/>
    <property type="evidence" value="ECO:0007669"/>
    <property type="project" value="UniProtKB-KW"/>
</dbReference>
<evidence type="ECO:0000313" key="7">
    <source>
        <dbReference type="Proteomes" id="UP000224303"/>
    </source>
</evidence>
<gene>
    <name evidence="6" type="ORF">CQR37_11670</name>
</gene>
<comment type="similarity">
    <text evidence="3">Belongs to the HNH nuclease family.</text>
</comment>
<dbReference type="GO" id="GO:0004519">
    <property type="term" value="F:endonuclease activity"/>
    <property type="evidence" value="ECO:0007669"/>
    <property type="project" value="UniProtKB-KW"/>
</dbReference>
<dbReference type="CDD" id="cd00085">
    <property type="entry name" value="HNHc"/>
    <property type="match status" value="1"/>
</dbReference>
<dbReference type="InterPro" id="IPR003615">
    <property type="entry name" value="HNH_nuc"/>
</dbReference>
<dbReference type="Pfam" id="PF01844">
    <property type="entry name" value="HNH"/>
    <property type="match status" value="1"/>
</dbReference>
<accession>A0A2G0E8X7</accession>
<protein>
    <recommendedName>
        <fullName evidence="4">Putative HNH nuclease YajD</fullName>
    </recommendedName>
</protein>
<dbReference type="PANTHER" id="PTHR41286:SF1">
    <property type="entry name" value="HNH NUCLEASE YAJD-RELATED"/>
    <property type="match status" value="1"/>
</dbReference>
<dbReference type="GO" id="GO:0003676">
    <property type="term" value="F:nucleic acid binding"/>
    <property type="evidence" value="ECO:0007669"/>
    <property type="project" value="InterPro"/>
</dbReference>
<keyword evidence="2" id="KW-0378">Hydrolase</keyword>
<keyword evidence="6" id="KW-0255">Endonuclease</keyword>
<dbReference type="EMBL" id="PCGC01000032">
    <property type="protein sequence ID" value="PHL20866.1"/>
    <property type="molecule type" value="Genomic_DNA"/>
</dbReference>
<dbReference type="SMART" id="SM00507">
    <property type="entry name" value="HNHc"/>
    <property type="match status" value="1"/>
</dbReference>
<sequence length="105" mass="12793">MIEVTTKEDRAKFYSSSQWKKLRLKALERDHYECQWCKEQGKVTTINDAILEVDHIKELEYHPEFATDIDNLRTLCKECHNKRHSRMNYRGAERKKKFDDEWWGD</sequence>
<evidence type="ECO:0000256" key="4">
    <source>
        <dbReference type="ARBA" id="ARBA00040194"/>
    </source>
</evidence>
<dbReference type="PANTHER" id="PTHR41286">
    <property type="entry name" value="HNH NUCLEASE YAJD-RELATED"/>
    <property type="match status" value="1"/>
</dbReference>
<proteinExistence type="inferred from homology"/>
<dbReference type="AlphaFoldDB" id="A0A2G0E8X7"/>
<evidence type="ECO:0000256" key="1">
    <source>
        <dbReference type="ARBA" id="ARBA00022722"/>
    </source>
</evidence>
<organism evidence="6 7">
    <name type="scientific">Enterococcus faecium</name>
    <name type="common">Streptococcus faecium</name>
    <dbReference type="NCBI Taxonomy" id="1352"/>
    <lineage>
        <taxon>Bacteria</taxon>
        <taxon>Bacillati</taxon>
        <taxon>Bacillota</taxon>
        <taxon>Bacilli</taxon>
        <taxon>Lactobacillales</taxon>
        <taxon>Enterococcaceae</taxon>
        <taxon>Enterococcus</taxon>
    </lineage>
</organism>
<dbReference type="RefSeq" id="WP_072538725.1">
    <property type="nucleotide sequence ID" value="NZ_PCGC01000032.1"/>
</dbReference>
<dbReference type="GO" id="GO:0008270">
    <property type="term" value="F:zinc ion binding"/>
    <property type="evidence" value="ECO:0007669"/>
    <property type="project" value="InterPro"/>
</dbReference>
<evidence type="ECO:0000256" key="3">
    <source>
        <dbReference type="ARBA" id="ARBA00038412"/>
    </source>
</evidence>
<feature type="domain" description="HNH nuclease" evidence="5">
    <location>
        <begin position="21"/>
        <end position="81"/>
    </location>
</feature>
<evidence type="ECO:0000259" key="5">
    <source>
        <dbReference type="SMART" id="SM00507"/>
    </source>
</evidence>
<comment type="caution">
    <text evidence="6">The sequence shown here is derived from an EMBL/GenBank/DDBJ whole genome shotgun (WGS) entry which is preliminary data.</text>
</comment>
<name>A0A2G0E8X7_ENTFC</name>
<evidence type="ECO:0000313" key="6">
    <source>
        <dbReference type="EMBL" id="PHL20866.1"/>
    </source>
</evidence>
<evidence type="ECO:0000256" key="2">
    <source>
        <dbReference type="ARBA" id="ARBA00022801"/>
    </source>
</evidence>
<dbReference type="GO" id="GO:0005829">
    <property type="term" value="C:cytosol"/>
    <property type="evidence" value="ECO:0007669"/>
    <property type="project" value="TreeGrafter"/>
</dbReference>
<dbReference type="Gene3D" id="1.10.30.50">
    <property type="match status" value="1"/>
</dbReference>
<dbReference type="InterPro" id="IPR002711">
    <property type="entry name" value="HNH"/>
</dbReference>
<dbReference type="Proteomes" id="UP000224303">
    <property type="component" value="Unassembled WGS sequence"/>
</dbReference>
<keyword evidence="1" id="KW-0540">Nuclease</keyword>
<reference evidence="6 7" key="1">
    <citation type="submission" date="2017-10" db="EMBL/GenBank/DDBJ databases">
        <title>Draft genomes of the Enterococcus faecium isolated from human feces before and after Helicobacter pylori eradication therapy.</title>
        <authorList>
            <person name="Prianichniikov N.A."/>
            <person name="Glushchenko O.E."/>
            <person name="Malakhova M.V."/>
        </authorList>
    </citation>
    <scope>NUCLEOTIDE SEQUENCE [LARGE SCALE GENOMIC DNA]</scope>
    <source>
        <strain evidence="6 7">Hp_5-7</strain>
    </source>
</reference>